<reference evidence="2" key="4">
    <citation type="submission" date="2019-03" db="UniProtKB">
        <authorList>
            <consortium name="EnsemblPlants"/>
        </authorList>
    </citation>
    <scope>IDENTIFICATION</scope>
</reference>
<protein>
    <submittedName>
        <fullName evidence="2">Uncharacterized protein</fullName>
    </submittedName>
</protein>
<evidence type="ECO:0000313" key="2">
    <source>
        <dbReference type="EnsemblPlants" id="AET3Gv20827200.11"/>
    </source>
</evidence>
<dbReference type="EnsemblPlants" id="AET3Gv20827200.11">
    <property type="protein sequence ID" value="AET3Gv20827200.11"/>
    <property type="gene ID" value="AET3Gv20827200"/>
</dbReference>
<dbReference type="Proteomes" id="UP000015105">
    <property type="component" value="Chromosome 3D"/>
</dbReference>
<keyword evidence="1" id="KW-0812">Transmembrane</keyword>
<organism evidence="2 3">
    <name type="scientific">Aegilops tauschii subsp. strangulata</name>
    <name type="common">Goatgrass</name>
    <dbReference type="NCBI Taxonomy" id="200361"/>
    <lineage>
        <taxon>Eukaryota</taxon>
        <taxon>Viridiplantae</taxon>
        <taxon>Streptophyta</taxon>
        <taxon>Embryophyta</taxon>
        <taxon>Tracheophyta</taxon>
        <taxon>Spermatophyta</taxon>
        <taxon>Magnoliopsida</taxon>
        <taxon>Liliopsida</taxon>
        <taxon>Poales</taxon>
        <taxon>Poaceae</taxon>
        <taxon>BOP clade</taxon>
        <taxon>Pooideae</taxon>
        <taxon>Triticodae</taxon>
        <taxon>Triticeae</taxon>
        <taxon>Triticinae</taxon>
        <taxon>Aegilops</taxon>
    </lineage>
</organism>
<keyword evidence="1" id="KW-1133">Transmembrane helix</keyword>
<keyword evidence="3" id="KW-1185">Reference proteome</keyword>
<feature type="transmembrane region" description="Helical" evidence="1">
    <location>
        <begin position="36"/>
        <end position="58"/>
    </location>
</feature>
<evidence type="ECO:0000313" key="3">
    <source>
        <dbReference type="Proteomes" id="UP000015105"/>
    </source>
</evidence>
<dbReference type="Gramene" id="AET3Gv20827200.11">
    <property type="protein sequence ID" value="AET3Gv20827200.11"/>
    <property type="gene ID" value="AET3Gv20827200"/>
</dbReference>
<evidence type="ECO:0000256" key="1">
    <source>
        <dbReference type="SAM" id="Phobius"/>
    </source>
</evidence>
<keyword evidence="1" id="KW-0472">Membrane</keyword>
<dbReference type="AlphaFoldDB" id="A0A453FYD9"/>
<proteinExistence type="predicted"/>
<reference evidence="3" key="2">
    <citation type="journal article" date="2017" name="Nat. Plants">
        <title>The Aegilops tauschii genome reveals multiple impacts of transposons.</title>
        <authorList>
            <person name="Zhao G."/>
            <person name="Zou C."/>
            <person name="Li K."/>
            <person name="Wang K."/>
            <person name="Li T."/>
            <person name="Gao L."/>
            <person name="Zhang X."/>
            <person name="Wang H."/>
            <person name="Yang Z."/>
            <person name="Liu X."/>
            <person name="Jiang W."/>
            <person name="Mao L."/>
            <person name="Kong X."/>
            <person name="Jiao Y."/>
            <person name="Jia J."/>
        </authorList>
    </citation>
    <scope>NUCLEOTIDE SEQUENCE [LARGE SCALE GENOMIC DNA]</scope>
    <source>
        <strain evidence="3">cv. AL8/78</strain>
    </source>
</reference>
<reference evidence="3" key="1">
    <citation type="journal article" date="2014" name="Science">
        <title>Ancient hybridizations among the ancestral genomes of bread wheat.</title>
        <authorList>
            <consortium name="International Wheat Genome Sequencing Consortium,"/>
            <person name="Marcussen T."/>
            <person name="Sandve S.R."/>
            <person name="Heier L."/>
            <person name="Spannagl M."/>
            <person name="Pfeifer M."/>
            <person name="Jakobsen K.S."/>
            <person name="Wulff B.B."/>
            <person name="Steuernagel B."/>
            <person name="Mayer K.F."/>
            <person name="Olsen O.A."/>
        </authorList>
    </citation>
    <scope>NUCLEOTIDE SEQUENCE [LARGE SCALE GENOMIC DNA]</scope>
    <source>
        <strain evidence="3">cv. AL8/78</strain>
    </source>
</reference>
<reference evidence="2" key="5">
    <citation type="journal article" date="2021" name="G3 (Bethesda)">
        <title>Aegilops tauschii genome assembly Aet v5.0 features greater sequence contiguity and improved annotation.</title>
        <authorList>
            <person name="Wang L."/>
            <person name="Zhu T."/>
            <person name="Rodriguez J.C."/>
            <person name="Deal K.R."/>
            <person name="Dubcovsky J."/>
            <person name="McGuire P.E."/>
            <person name="Lux T."/>
            <person name="Spannagl M."/>
            <person name="Mayer K.F.X."/>
            <person name="Baldrich P."/>
            <person name="Meyers B.C."/>
            <person name="Huo N."/>
            <person name="Gu Y.Q."/>
            <person name="Zhou H."/>
            <person name="Devos K.M."/>
            <person name="Bennetzen J.L."/>
            <person name="Unver T."/>
            <person name="Budak H."/>
            <person name="Gulick P.J."/>
            <person name="Galiba G."/>
            <person name="Kalapos B."/>
            <person name="Nelson D.R."/>
            <person name="Li P."/>
            <person name="You F.M."/>
            <person name="Luo M.C."/>
            <person name="Dvorak J."/>
        </authorList>
    </citation>
    <scope>NUCLEOTIDE SEQUENCE [LARGE SCALE GENOMIC DNA]</scope>
    <source>
        <strain evidence="2">cv. AL8/78</strain>
    </source>
</reference>
<name>A0A453FYD9_AEGTS</name>
<sequence length="59" mass="7319">NPIPMEEIFPSFTFHRKINISLTQWKKFYDMKQRTYLFLFLFIGFEMHVISFSMTFLFL</sequence>
<accession>A0A453FYD9</accession>
<reference evidence="2" key="3">
    <citation type="journal article" date="2017" name="Nature">
        <title>Genome sequence of the progenitor of the wheat D genome Aegilops tauschii.</title>
        <authorList>
            <person name="Luo M.C."/>
            <person name="Gu Y.Q."/>
            <person name="Puiu D."/>
            <person name="Wang H."/>
            <person name="Twardziok S.O."/>
            <person name="Deal K.R."/>
            <person name="Huo N."/>
            <person name="Zhu T."/>
            <person name="Wang L."/>
            <person name="Wang Y."/>
            <person name="McGuire P.E."/>
            <person name="Liu S."/>
            <person name="Long H."/>
            <person name="Ramasamy R.K."/>
            <person name="Rodriguez J.C."/>
            <person name="Van S.L."/>
            <person name="Yuan L."/>
            <person name="Wang Z."/>
            <person name="Xia Z."/>
            <person name="Xiao L."/>
            <person name="Anderson O.D."/>
            <person name="Ouyang S."/>
            <person name="Liang Y."/>
            <person name="Zimin A.V."/>
            <person name="Pertea G."/>
            <person name="Qi P."/>
            <person name="Bennetzen J.L."/>
            <person name="Dai X."/>
            <person name="Dawson M.W."/>
            <person name="Muller H.G."/>
            <person name="Kugler K."/>
            <person name="Rivarola-Duarte L."/>
            <person name="Spannagl M."/>
            <person name="Mayer K.F.X."/>
            <person name="Lu F.H."/>
            <person name="Bevan M.W."/>
            <person name="Leroy P."/>
            <person name="Li P."/>
            <person name="You F.M."/>
            <person name="Sun Q."/>
            <person name="Liu Z."/>
            <person name="Lyons E."/>
            <person name="Wicker T."/>
            <person name="Salzberg S.L."/>
            <person name="Devos K.M."/>
            <person name="Dvorak J."/>
        </authorList>
    </citation>
    <scope>NUCLEOTIDE SEQUENCE [LARGE SCALE GENOMIC DNA]</scope>
    <source>
        <strain evidence="2">cv. AL8/78</strain>
    </source>
</reference>